<dbReference type="PROSITE" id="PS51746">
    <property type="entry name" value="PPM_2"/>
    <property type="match status" value="1"/>
</dbReference>
<proteinExistence type="inferred from homology"/>
<gene>
    <name evidence="11" type="ORF">PHJA_000252300</name>
</gene>
<keyword evidence="7 9" id="KW-0904">Protein phosphatase</keyword>
<evidence type="ECO:0000256" key="8">
    <source>
        <dbReference type="ARBA" id="ARBA00023211"/>
    </source>
</evidence>
<dbReference type="EC" id="3.1.3.16" evidence="3"/>
<dbReference type="GO" id="GO:0004722">
    <property type="term" value="F:protein serine/threonine phosphatase activity"/>
    <property type="evidence" value="ECO:0007669"/>
    <property type="project" value="UniProtKB-EC"/>
</dbReference>
<comment type="cofactor">
    <cofactor evidence="2">
        <name>Mg(2+)</name>
        <dbReference type="ChEBI" id="CHEBI:18420"/>
    </cofactor>
</comment>
<dbReference type="CDD" id="cd00143">
    <property type="entry name" value="PP2Cc"/>
    <property type="match status" value="1"/>
</dbReference>
<dbReference type="GO" id="GO:0046872">
    <property type="term" value="F:metal ion binding"/>
    <property type="evidence" value="ECO:0007669"/>
    <property type="project" value="UniProtKB-KW"/>
</dbReference>
<dbReference type="InterPro" id="IPR036457">
    <property type="entry name" value="PPM-type-like_dom_sf"/>
</dbReference>
<dbReference type="SUPFAM" id="SSF81606">
    <property type="entry name" value="PP2C-like"/>
    <property type="match status" value="1"/>
</dbReference>
<evidence type="ECO:0000256" key="6">
    <source>
        <dbReference type="ARBA" id="ARBA00022842"/>
    </source>
</evidence>
<dbReference type="InterPro" id="IPR000222">
    <property type="entry name" value="PP2C_BS"/>
</dbReference>
<dbReference type="Pfam" id="PF00481">
    <property type="entry name" value="PP2C"/>
    <property type="match status" value="1"/>
</dbReference>
<comment type="similarity">
    <text evidence="9">Belongs to the PP2C family.</text>
</comment>
<dbReference type="Gene3D" id="3.60.40.10">
    <property type="entry name" value="PPM-type phosphatase domain"/>
    <property type="match status" value="1"/>
</dbReference>
<dbReference type="AlphaFoldDB" id="A0A830B0R1"/>
<keyword evidence="6" id="KW-0460">Magnesium</keyword>
<dbReference type="FunFam" id="3.60.40.10:FF:000291">
    <property type="entry name" value="Protein phosphatase 2C 50"/>
    <property type="match status" value="1"/>
</dbReference>
<reference evidence="11" key="1">
    <citation type="submission" date="2020-07" db="EMBL/GenBank/DDBJ databases">
        <title>Ethylene signaling mediates host invasion by parasitic plants.</title>
        <authorList>
            <person name="Yoshida S."/>
        </authorList>
    </citation>
    <scope>NUCLEOTIDE SEQUENCE</scope>
    <source>
        <strain evidence="11">Okayama</strain>
    </source>
</reference>
<dbReference type="SMART" id="SM00331">
    <property type="entry name" value="PP2C_SIG"/>
    <property type="match status" value="1"/>
</dbReference>
<dbReference type="OrthoDB" id="10264738at2759"/>
<dbReference type="InterPro" id="IPR015655">
    <property type="entry name" value="PP2C"/>
</dbReference>
<evidence type="ECO:0000259" key="10">
    <source>
        <dbReference type="PROSITE" id="PS51746"/>
    </source>
</evidence>
<name>A0A830B0R1_9LAMI</name>
<keyword evidence="5 9" id="KW-0378">Hydrolase</keyword>
<dbReference type="Proteomes" id="UP000653305">
    <property type="component" value="Unassembled WGS sequence"/>
</dbReference>
<keyword evidence="8" id="KW-0464">Manganese</keyword>
<keyword evidence="12" id="KW-1185">Reference proteome</keyword>
<dbReference type="PANTHER" id="PTHR47992">
    <property type="entry name" value="PROTEIN PHOSPHATASE"/>
    <property type="match status" value="1"/>
</dbReference>
<dbReference type="EMBL" id="BMAC01000026">
    <property type="protein sequence ID" value="GFP81090.1"/>
    <property type="molecule type" value="Genomic_DNA"/>
</dbReference>
<evidence type="ECO:0000256" key="7">
    <source>
        <dbReference type="ARBA" id="ARBA00022912"/>
    </source>
</evidence>
<accession>A0A830B0R1</accession>
<dbReference type="PROSITE" id="PS01032">
    <property type="entry name" value="PPM_1"/>
    <property type="match status" value="1"/>
</dbReference>
<evidence type="ECO:0000256" key="5">
    <source>
        <dbReference type="ARBA" id="ARBA00022801"/>
    </source>
</evidence>
<evidence type="ECO:0000256" key="9">
    <source>
        <dbReference type="RuleBase" id="RU003465"/>
    </source>
</evidence>
<evidence type="ECO:0000313" key="11">
    <source>
        <dbReference type="EMBL" id="GFP81090.1"/>
    </source>
</evidence>
<evidence type="ECO:0000313" key="12">
    <source>
        <dbReference type="Proteomes" id="UP000653305"/>
    </source>
</evidence>
<comment type="cofactor">
    <cofactor evidence="1">
        <name>Mn(2+)</name>
        <dbReference type="ChEBI" id="CHEBI:29035"/>
    </cofactor>
</comment>
<evidence type="ECO:0000256" key="2">
    <source>
        <dbReference type="ARBA" id="ARBA00001946"/>
    </source>
</evidence>
<keyword evidence="4" id="KW-0479">Metal-binding</keyword>
<comment type="caution">
    <text evidence="11">The sequence shown here is derived from an EMBL/GenBank/DDBJ whole genome shotgun (WGS) entry which is preliminary data.</text>
</comment>
<evidence type="ECO:0000256" key="3">
    <source>
        <dbReference type="ARBA" id="ARBA00013081"/>
    </source>
</evidence>
<dbReference type="SMART" id="SM00332">
    <property type="entry name" value="PP2Cc"/>
    <property type="match status" value="1"/>
</dbReference>
<dbReference type="InterPro" id="IPR001932">
    <property type="entry name" value="PPM-type_phosphatase-like_dom"/>
</dbReference>
<feature type="domain" description="PPM-type phosphatase" evidence="10">
    <location>
        <begin position="74"/>
        <end position="354"/>
    </location>
</feature>
<evidence type="ECO:0000256" key="1">
    <source>
        <dbReference type="ARBA" id="ARBA00001936"/>
    </source>
</evidence>
<organism evidence="11 12">
    <name type="scientific">Phtheirospermum japonicum</name>
    <dbReference type="NCBI Taxonomy" id="374723"/>
    <lineage>
        <taxon>Eukaryota</taxon>
        <taxon>Viridiplantae</taxon>
        <taxon>Streptophyta</taxon>
        <taxon>Embryophyta</taxon>
        <taxon>Tracheophyta</taxon>
        <taxon>Spermatophyta</taxon>
        <taxon>Magnoliopsida</taxon>
        <taxon>eudicotyledons</taxon>
        <taxon>Gunneridae</taxon>
        <taxon>Pentapetalae</taxon>
        <taxon>asterids</taxon>
        <taxon>lamiids</taxon>
        <taxon>Lamiales</taxon>
        <taxon>Orobanchaceae</taxon>
        <taxon>Orobanchaceae incertae sedis</taxon>
        <taxon>Phtheirospermum</taxon>
    </lineage>
</organism>
<evidence type="ECO:0000256" key="4">
    <source>
        <dbReference type="ARBA" id="ARBA00022723"/>
    </source>
</evidence>
<sequence>MINNSTMKDSPAEMDVASRRRRKLIKLRQRRMELWRLLNSLSESAVGGPLIPLDPDVPRKRMRSMIETGEKTADDSFGTIAFIGRREEMEDALAAHLGFAEVGGKSYDFYGVFDGHGGRRVAQECSKSMHKVLARALLGGGGAGWAEVMDAAFKEMDEEVNAKGGAEVEAMGTTAVVALVGENEIVVANCGDSRAVLCRGKEPAKQLSIDHKPETPEELARIKKGGGMVIEWHGARVCGVLSTSRSLGDKYLKPHVIPDPGVQVMERQKEDEFLILASDGLWDVVPNELACQVTRSCLDGQLKRGELFKKMGGDESTQVGKTDGNLCYEAAAVLVELAIGRGSYDNVSVVVVDISF</sequence>
<protein>
    <recommendedName>
        <fullName evidence="3">protein-serine/threonine phosphatase</fullName>
        <ecNumber evidence="3">3.1.3.16</ecNumber>
    </recommendedName>
</protein>